<name>A0AAV3S0W9_LITER</name>
<proteinExistence type="predicted"/>
<feature type="compositionally biased region" description="Polar residues" evidence="1">
    <location>
        <begin position="28"/>
        <end position="41"/>
    </location>
</feature>
<organism evidence="2 3">
    <name type="scientific">Lithospermum erythrorhizon</name>
    <name type="common">Purple gromwell</name>
    <name type="synonym">Lithospermum officinale var. erythrorhizon</name>
    <dbReference type="NCBI Taxonomy" id="34254"/>
    <lineage>
        <taxon>Eukaryota</taxon>
        <taxon>Viridiplantae</taxon>
        <taxon>Streptophyta</taxon>
        <taxon>Embryophyta</taxon>
        <taxon>Tracheophyta</taxon>
        <taxon>Spermatophyta</taxon>
        <taxon>Magnoliopsida</taxon>
        <taxon>eudicotyledons</taxon>
        <taxon>Gunneridae</taxon>
        <taxon>Pentapetalae</taxon>
        <taxon>asterids</taxon>
        <taxon>lamiids</taxon>
        <taxon>Boraginales</taxon>
        <taxon>Boraginaceae</taxon>
        <taxon>Boraginoideae</taxon>
        <taxon>Lithospermeae</taxon>
        <taxon>Lithospermum</taxon>
    </lineage>
</organism>
<evidence type="ECO:0008006" key="4">
    <source>
        <dbReference type="Google" id="ProtNLM"/>
    </source>
</evidence>
<accession>A0AAV3S0W9</accession>
<dbReference type="AlphaFoldDB" id="A0AAV3S0W9"/>
<comment type="caution">
    <text evidence="2">The sequence shown here is derived from an EMBL/GenBank/DDBJ whole genome shotgun (WGS) entry which is preliminary data.</text>
</comment>
<gene>
    <name evidence="2" type="ORF">LIER_33470</name>
</gene>
<feature type="compositionally biased region" description="Basic residues" evidence="1">
    <location>
        <begin position="51"/>
        <end position="76"/>
    </location>
</feature>
<evidence type="ECO:0000313" key="3">
    <source>
        <dbReference type="Proteomes" id="UP001454036"/>
    </source>
</evidence>
<dbReference type="EMBL" id="BAABME010013446">
    <property type="protein sequence ID" value="GAA0186182.1"/>
    <property type="molecule type" value="Genomic_DNA"/>
</dbReference>
<reference evidence="2 3" key="1">
    <citation type="submission" date="2024-01" db="EMBL/GenBank/DDBJ databases">
        <title>The complete chloroplast genome sequence of Lithospermum erythrorhizon: insights into the phylogenetic relationship among Boraginaceae species and the maternal lineages of purple gromwells.</title>
        <authorList>
            <person name="Okada T."/>
            <person name="Watanabe K."/>
        </authorList>
    </citation>
    <scope>NUCLEOTIDE SEQUENCE [LARGE SCALE GENOMIC DNA]</scope>
</reference>
<evidence type="ECO:0000256" key="1">
    <source>
        <dbReference type="SAM" id="MobiDB-lite"/>
    </source>
</evidence>
<evidence type="ECO:0000313" key="2">
    <source>
        <dbReference type="EMBL" id="GAA0186182.1"/>
    </source>
</evidence>
<sequence length="76" mass="8755">MIPGVGHSKWLNREVTENVGVKRYAKQSAGNTSRGIRTTSRVPYIGSKAKPPFKNHDRRKPPFKNHDRRKPHIMVH</sequence>
<feature type="region of interest" description="Disordered" evidence="1">
    <location>
        <begin position="26"/>
        <end position="76"/>
    </location>
</feature>
<keyword evidence="3" id="KW-1185">Reference proteome</keyword>
<protein>
    <recommendedName>
        <fullName evidence="4">Ribosomal protein L2</fullName>
    </recommendedName>
</protein>
<dbReference type="Proteomes" id="UP001454036">
    <property type="component" value="Unassembled WGS sequence"/>
</dbReference>